<accession>A0A1M5PKV5</accession>
<reference evidence="2 3" key="1">
    <citation type="submission" date="2016-11" db="EMBL/GenBank/DDBJ databases">
        <authorList>
            <person name="Jaros S."/>
            <person name="Januszkiewicz K."/>
            <person name="Wedrychowicz H."/>
        </authorList>
    </citation>
    <scope>NUCLEOTIDE SEQUENCE [LARGE SCALE GENOMIC DNA]</scope>
    <source>
        <strain evidence="2 3">GAS138</strain>
    </source>
</reference>
<evidence type="ECO:0000313" key="3">
    <source>
        <dbReference type="Proteomes" id="UP000189796"/>
    </source>
</evidence>
<proteinExistence type="predicted"/>
<feature type="transmembrane region" description="Helical" evidence="1">
    <location>
        <begin position="12"/>
        <end position="32"/>
    </location>
</feature>
<dbReference type="EMBL" id="LT670817">
    <property type="protein sequence ID" value="SHH02340.1"/>
    <property type="molecule type" value="Genomic_DNA"/>
</dbReference>
<keyword evidence="1" id="KW-0472">Membrane</keyword>
<dbReference type="Proteomes" id="UP000189796">
    <property type="component" value="Chromosome I"/>
</dbReference>
<sequence>MRIHLDRKQLDGLDGNLVALLLISLIIIVALAY</sequence>
<keyword evidence="1" id="KW-0812">Transmembrane</keyword>
<organism evidence="2 3">
    <name type="scientific">Bradyrhizobium erythrophlei</name>
    <dbReference type="NCBI Taxonomy" id="1437360"/>
    <lineage>
        <taxon>Bacteria</taxon>
        <taxon>Pseudomonadati</taxon>
        <taxon>Pseudomonadota</taxon>
        <taxon>Alphaproteobacteria</taxon>
        <taxon>Hyphomicrobiales</taxon>
        <taxon>Nitrobacteraceae</taxon>
        <taxon>Bradyrhizobium</taxon>
    </lineage>
</organism>
<name>A0A1M5PKV5_9BRAD</name>
<evidence type="ECO:0000256" key="1">
    <source>
        <dbReference type="SAM" id="Phobius"/>
    </source>
</evidence>
<evidence type="ECO:0000313" key="2">
    <source>
        <dbReference type="EMBL" id="SHH02340.1"/>
    </source>
</evidence>
<dbReference type="AlphaFoldDB" id="A0A1M5PKV5"/>
<protein>
    <submittedName>
        <fullName evidence="2">Uncharacterized protein</fullName>
    </submittedName>
</protein>
<keyword evidence="1" id="KW-1133">Transmembrane helix</keyword>
<gene>
    <name evidence="2" type="ORF">SAMN05443248_3410</name>
</gene>